<name>A0A0T9UW33_YERAE</name>
<dbReference type="RefSeq" id="WP_050126905.1">
    <property type="nucleotide sequence ID" value="NZ_CQEM01000021.1"/>
</dbReference>
<accession>A0A0T9UW33</accession>
<evidence type="ECO:0000313" key="1">
    <source>
        <dbReference type="EMBL" id="CNL75960.1"/>
    </source>
</evidence>
<dbReference type="Proteomes" id="UP000040088">
    <property type="component" value="Unassembled WGS sequence"/>
</dbReference>
<gene>
    <name evidence="1" type="ORF">ERS008460_03708</name>
</gene>
<evidence type="ECO:0000313" key="2">
    <source>
        <dbReference type="Proteomes" id="UP000040088"/>
    </source>
</evidence>
<protein>
    <submittedName>
        <fullName evidence="1">Uncharacterized protein</fullName>
    </submittedName>
</protein>
<sequence>MLQTILNSKLAQIASDAGDPDLLIHVQDACRKKQAFCFSAEDALIVLRPRMKEGIPYVVVWLGISSGQQGLVKYTPEVQSLTRMIGGRWAEFYTARKGFIRIARRLGFERLADEGGLMKFKIPI</sequence>
<reference evidence="2" key="1">
    <citation type="submission" date="2015-03" db="EMBL/GenBank/DDBJ databases">
        <authorList>
            <consortium name="Pathogen Informatics"/>
        </authorList>
    </citation>
    <scope>NUCLEOTIDE SEQUENCE [LARGE SCALE GENOMIC DNA]</scope>
    <source>
        <strain evidence="2">IP27925</strain>
    </source>
</reference>
<proteinExistence type="predicted"/>
<dbReference type="AlphaFoldDB" id="A0A0T9UW33"/>
<organism evidence="1 2">
    <name type="scientific">Yersinia aleksiciae</name>
    <dbReference type="NCBI Taxonomy" id="263819"/>
    <lineage>
        <taxon>Bacteria</taxon>
        <taxon>Pseudomonadati</taxon>
        <taxon>Pseudomonadota</taxon>
        <taxon>Gammaproteobacteria</taxon>
        <taxon>Enterobacterales</taxon>
        <taxon>Yersiniaceae</taxon>
        <taxon>Yersinia</taxon>
    </lineage>
</organism>
<dbReference type="EMBL" id="CQEM01000021">
    <property type="protein sequence ID" value="CNL75960.1"/>
    <property type="molecule type" value="Genomic_DNA"/>
</dbReference>